<keyword evidence="2" id="KW-1133">Transmembrane helix</keyword>
<evidence type="ECO:0000256" key="1">
    <source>
        <dbReference type="SAM" id="MobiDB-lite"/>
    </source>
</evidence>
<reference evidence="3 4" key="1">
    <citation type="submission" date="2020-04" db="EMBL/GenBank/DDBJ databases">
        <authorList>
            <person name="De Canck E."/>
        </authorList>
    </citation>
    <scope>NUCLEOTIDE SEQUENCE [LARGE SCALE GENOMIC DNA]</scope>
    <source>
        <strain evidence="3 4">LMG 26690</strain>
    </source>
</reference>
<keyword evidence="4" id="KW-1185">Reference proteome</keyword>
<dbReference type="AlphaFoldDB" id="A0A6S7B0X7"/>
<feature type="transmembrane region" description="Helical" evidence="2">
    <location>
        <begin position="77"/>
        <end position="98"/>
    </location>
</feature>
<organism evidence="3 4">
    <name type="scientific">Achromobacter animicus</name>
    <dbReference type="NCBI Taxonomy" id="1389935"/>
    <lineage>
        <taxon>Bacteria</taxon>
        <taxon>Pseudomonadati</taxon>
        <taxon>Pseudomonadota</taxon>
        <taxon>Betaproteobacteria</taxon>
        <taxon>Burkholderiales</taxon>
        <taxon>Alcaligenaceae</taxon>
        <taxon>Achromobacter</taxon>
    </lineage>
</organism>
<protein>
    <submittedName>
        <fullName evidence="3">Uncharacterized protein</fullName>
    </submittedName>
</protein>
<feature type="region of interest" description="Disordered" evidence="1">
    <location>
        <begin position="25"/>
        <end position="61"/>
    </location>
</feature>
<evidence type="ECO:0000313" key="3">
    <source>
        <dbReference type="EMBL" id="CAB3693077.1"/>
    </source>
</evidence>
<keyword evidence="2" id="KW-0472">Membrane</keyword>
<evidence type="ECO:0000313" key="4">
    <source>
        <dbReference type="Proteomes" id="UP000494214"/>
    </source>
</evidence>
<evidence type="ECO:0000256" key="2">
    <source>
        <dbReference type="SAM" id="Phobius"/>
    </source>
</evidence>
<dbReference type="Proteomes" id="UP000494214">
    <property type="component" value="Unassembled WGS sequence"/>
</dbReference>
<accession>A0A6S7B0X7</accession>
<sequence>MVGGGRPVRRAAGLISFRNRRVGPMKRPNRYCNNRPRWPQNPSRPPLPDRSSRGAPDIAPTKKRPLARVAFAFCRRAYSVTVAPMSVAVAVAAVMAVAGPRASPFAAVVITAATVIHRPRINDGRRDINRCRTVIHRWGRCDVHRRRGHVDGCGVDDAWNTDGDTNVHAGQGDAGNQQTRGTDTCNKPFFHLAPACCEPQQS</sequence>
<keyword evidence="2" id="KW-0812">Transmembrane</keyword>
<proteinExistence type="predicted"/>
<dbReference type="EMBL" id="CADIJM010000003">
    <property type="protein sequence ID" value="CAB3693077.1"/>
    <property type="molecule type" value="Genomic_DNA"/>
</dbReference>
<gene>
    <name evidence="3" type="ORF">LMG26690_02209</name>
</gene>
<name>A0A6S7B0X7_9BURK</name>